<dbReference type="HOGENOM" id="CLU_1231378_0_0_1"/>
<keyword evidence="3" id="KW-1185">Reference proteome</keyword>
<feature type="compositionally biased region" description="Pro residues" evidence="1">
    <location>
        <begin position="167"/>
        <end position="181"/>
    </location>
</feature>
<name>W1NFM3_AMBTC</name>
<gene>
    <name evidence="2" type="ORF">AMTR_s00010p00225560</name>
</gene>
<proteinExistence type="predicted"/>
<evidence type="ECO:0000313" key="2">
    <source>
        <dbReference type="EMBL" id="ERM94276.1"/>
    </source>
</evidence>
<feature type="compositionally biased region" description="Polar residues" evidence="1">
    <location>
        <begin position="85"/>
        <end position="97"/>
    </location>
</feature>
<accession>W1NFM3</accession>
<feature type="region of interest" description="Disordered" evidence="1">
    <location>
        <begin position="80"/>
        <end position="106"/>
    </location>
</feature>
<feature type="region of interest" description="Disordered" evidence="1">
    <location>
        <begin position="144"/>
        <end position="188"/>
    </location>
</feature>
<dbReference type="Gramene" id="ERM94276">
    <property type="protein sequence ID" value="ERM94276"/>
    <property type="gene ID" value="AMTR_s00010p00225560"/>
</dbReference>
<dbReference type="Proteomes" id="UP000017836">
    <property type="component" value="Unassembled WGS sequence"/>
</dbReference>
<evidence type="ECO:0000313" key="3">
    <source>
        <dbReference type="Proteomes" id="UP000017836"/>
    </source>
</evidence>
<dbReference type="EMBL" id="KI397513">
    <property type="protein sequence ID" value="ERM94276.1"/>
    <property type="molecule type" value="Genomic_DNA"/>
</dbReference>
<sequence length="225" mass="22878">MYAEALVNTPSLPPAHDALLPACSIVPSSSPSTQVSTILSPHPGGPIKVAVSRAFLSHPGTSLSSSSLFIPPHSISSSYGAPLSSHPSNPGPSTCPSTLPLAGPRSPFASAANPPSLISIIHPKPQDFAPCSIGPSSLSSPILPLSSSNCKPQPETMLPLQHTLSPAPSPSPQLPLPPPLLASPSTNGYISKQTALASPSLPPPPPPLVCYHTAGNRLPSNVARL</sequence>
<organism evidence="2 3">
    <name type="scientific">Amborella trichopoda</name>
    <dbReference type="NCBI Taxonomy" id="13333"/>
    <lineage>
        <taxon>Eukaryota</taxon>
        <taxon>Viridiplantae</taxon>
        <taxon>Streptophyta</taxon>
        <taxon>Embryophyta</taxon>
        <taxon>Tracheophyta</taxon>
        <taxon>Spermatophyta</taxon>
        <taxon>Magnoliopsida</taxon>
        <taxon>Amborellales</taxon>
        <taxon>Amborellaceae</taxon>
        <taxon>Amborella</taxon>
    </lineage>
</organism>
<protein>
    <submittedName>
        <fullName evidence="2">Uncharacterized protein</fullName>
    </submittedName>
</protein>
<reference evidence="3" key="1">
    <citation type="journal article" date="2013" name="Science">
        <title>The Amborella genome and the evolution of flowering plants.</title>
        <authorList>
            <consortium name="Amborella Genome Project"/>
        </authorList>
    </citation>
    <scope>NUCLEOTIDE SEQUENCE [LARGE SCALE GENOMIC DNA]</scope>
</reference>
<dbReference type="AlphaFoldDB" id="W1NFM3"/>
<evidence type="ECO:0000256" key="1">
    <source>
        <dbReference type="SAM" id="MobiDB-lite"/>
    </source>
</evidence>